<dbReference type="PANTHER" id="PTHR11709:SF87">
    <property type="entry name" value="LACCASE"/>
    <property type="match status" value="1"/>
</dbReference>
<dbReference type="FunFam" id="2.60.40.420:FF:000046">
    <property type="entry name" value="Multicopper oxidase"/>
    <property type="match status" value="1"/>
</dbReference>
<dbReference type="STRING" id="1213857.A0A484FPV3"/>
<dbReference type="Gene3D" id="2.60.40.420">
    <property type="entry name" value="Cupredoxins - blue copper proteins"/>
    <property type="match status" value="3"/>
</dbReference>
<dbReference type="OrthoDB" id="2121828at2759"/>
<evidence type="ECO:0000256" key="3">
    <source>
        <dbReference type="ARBA" id="ARBA00010609"/>
    </source>
</evidence>
<evidence type="ECO:0000256" key="4">
    <source>
        <dbReference type="ARBA" id="ARBA00012297"/>
    </source>
</evidence>
<comment type="similarity">
    <text evidence="3">Belongs to the multicopper oxidase family.</text>
</comment>
<evidence type="ECO:0000256" key="9">
    <source>
        <dbReference type="ARBA" id="ARBA00023157"/>
    </source>
</evidence>
<evidence type="ECO:0000256" key="11">
    <source>
        <dbReference type="ARBA" id="ARBA00023185"/>
    </source>
</evidence>
<comment type="cofactor">
    <cofactor evidence="2">
        <name>Cu cation</name>
        <dbReference type="ChEBI" id="CHEBI:23378"/>
    </cofactor>
</comment>
<dbReference type="PANTHER" id="PTHR11709">
    <property type="entry name" value="MULTI-COPPER OXIDASE"/>
    <property type="match status" value="1"/>
</dbReference>
<dbReference type="GO" id="GO:0052716">
    <property type="term" value="F:hydroquinone:oxygen oxidoreductase activity"/>
    <property type="evidence" value="ECO:0007669"/>
    <property type="project" value="UniProtKB-EC"/>
</dbReference>
<feature type="domain" description="Plastocyanin-like" evidence="15">
    <location>
        <begin position="153"/>
        <end position="260"/>
    </location>
</feature>
<dbReference type="Proteomes" id="UP000014480">
    <property type="component" value="Unassembled WGS sequence"/>
</dbReference>
<evidence type="ECO:0000256" key="1">
    <source>
        <dbReference type="ARBA" id="ARBA00000349"/>
    </source>
</evidence>
<dbReference type="SUPFAM" id="SSF49503">
    <property type="entry name" value="Cupredoxins"/>
    <property type="match status" value="3"/>
</dbReference>
<evidence type="ECO:0000256" key="5">
    <source>
        <dbReference type="ARBA" id="ARBA00022723"/>
    </source>
</evidence>
<evidence type="ECO:0000313" key="16">
    <source>
        <dbReference type="EMBL" id="TDZ19983.1"/>
    </source>
</evidence>
<keyword evidence="9" id="KW-1015">Disulfide bond</keyword>
<evidence type="ECO:0000259" key="13">
    <source>
        <dbReference type="Pfam" id="PF00394"/>
    </source>
</evidence>
<keyword evidence="17" id="KW-1185">Reference proteome</keyword>
<dbReference type="InterPro" id="IPR045087">
    <property type="entry name" value="Cu-oxidase_fam"/>
</dbReference>
<dbReference type="AlphaFoldDB" id="A0A484FPV3"/>
<dbReference type="Pfam" id="PF00394">
    <property type="entry name" value="Cu-oxidase"/>
    <property type="match status" value="1"/>
</dbReference>
<evidence type="ECO:0000256" key="10">
    <source>
        <dbReference type="ARBA" id="ARBA00023180"/>
    </source>
</evidence>
<accession>A0A484FPV3</accession>
<gene>
    <name evidence="16" type="primary">Laccase-1</name>
    <name evidence="16" type="ORF">Cob_v007221</name>
</gene>
<dbReference type="GO" id="GO:0005507">
    <property type="term" value="F:copper ion binding"/>
    <property type="evidence" value="ECO:0007669"/>
    <property type="project" value="InterPro"/>
</dbReference>
<keyword evidence="6" id="KW-0732">Signal</keyword>
<dbReference type="EC" id="1.10.3.2" evidence="4"/>
<dbReference type="GO" id="GO:0046274">
    <property type="term" value="P:lignin catabolic process"/>
    <property type="evidence" value="ECO:0007669"/>
    <property type="project" value="UniProtKB-KW"/>
</dbReference>
<comment type="catalytic activity">
    <reaction evidence="1">
        <text>4 hydroquinone + O2 = 4 benzosemiquinone + 2 H2O</text>
        <dbReference type="Rhea" id="RHEA:11276"/>
        <dbReference type="ChEBI" id="CHEBI:15377"/>
        <dbReference type="ChEBI" id="CHEBI:15379"/>
        <dbReference type="ChEBI" id="CHEBI:17594"/>
        <dbReference type="ChEBI" id="CHEBI:17977"/>
        <dbReference type="EC" id="1.10.3.2"/>
    </reaction>
</comment>
<protein>
    <recommendedName>
        <fullName evidence="4">laccase</fullName>
        <ecNumber evidence="4">1.10.3.2</ecNumber>
    </recommendedName>
</protein>
<keyword evidence="10" id="KW-0325">Glycoprotein</keyword>
<keyword evidence="8" id="KW-0186">Copper</keyword>
<keyword evidence="5" id="KW-0479">Metal-binding</keyword>
<evidence type="ECO:0000256" key="8">
    <source>
        <dbReference type="ARBA" id="ARBA00023008"/>
    </source>
</evidence>
<dbReference type="PROSITE" id="PS00079">
    <property type="entry name" value="MULTICOPPER_OXIDASE1"/>
    <property type="match status" value="1"/>
</dbReference>
<keyword evidence="11" id="KW-0439">Lignin degradation</keyword>
<dbReference type="InterPro" id="IPR033138">
    <property type="entry name" value="Cu_oxidase_CS"/>
</dbReference>
<evidence type="ECO:0000256" key="12">
    <source>
        <dbReference type="SAM" id="MobiDB-lite"/>
    </source>
</evidence>
<feature type="domain" description="Plastocyanin-like" evidence="13">
    <location>
        <begin position="273"/>
        <end position="416"/>
    </location>
</feature>
<evidence type="ECO:0000256" key="7">
    <source>
        <dbReference type="ARBA" id="ARBA00023002"/>
    </source>
</evidence>
<keyword evidence="7" id="KW-0560">Oxidoreductase</keyword>
<reference evidence="17" key="1">
    <citation type="journal article" date="2013" name="New Phytol.">
        <title>Comparative genomic and transcriptomic analyses reveal the hemibiotrophic stage shift of Colletotrichum fungi.</title>
        <authorList>
            <person name="Gan P."/>
            <person name="Ikeda K."/>
            <person name="Irieda H."/>
            <person name="Narusaka M."/>
            <person name="O'Connell R.J."/>
            <person name="Narusaka Y."/>
            <person name="Takano Y."/>
            <person name="Kubo Y."/>
            <person name="Shirasu K."/>
        </authorList>
    </citation>
    <scope>NUCLEOTIDE SEQUENCE [LARGE SCALE GENOMIC DNA]</scope>
    <source>
        <strain evidence="17">104-T / ATCC 96160 / CBS 514.97 / LARS 414 / MAFF 240422</strain>
    </source>
</reference>
<evidence type="ECO:0000256" key="2">
    <source>
        <dbReference type="ARBA" id="ARBA00001935"/>
    </source>
</evidence>
<dbReference type="InterPro" id="IPR002355">
    <property type="entry name" value="Cu_oxidase_Cu_BS"/>
</dbReference>
<comment type="caution">
    <text evidence="16">The sequence shown here is derived from an EMBL/GenBank/DDBJ whole genome shotgun (WGS) entry which is preliminary data.</text>
</comment>
<dbReference type="Pfam" id="PF07731">
    <property type="entry name" value="Cu-oxidase_2"/>
    <property type="match status" value="1"/>
</dbReference>
<dbReference type="FunFam" id="2.60.40.420:FF:000021">
    <property type="entry name" value="Extracellular dihydrogeodin oxidase/laccase"/>
    <property type="match status" value="1"/>
</dbReference>
<evidence type="ECO:0000259" key="15">
    <source>
        <dbReference type="Pfam" id="PF07732"/>
    </source>
</evidence>
<evidence type="ECO:0000256" key="6">
    <source>
        <dbReference type="ARBA" id="ARBA00022729"/>
    </source>
</evidence>
<evidence type="ECO:0000313" key="17">
    <source>
        <dbReference type="Proteomes" id="UP000014480"/>
    </source>
</evidence>
<reference evidence="17" key="2">
    <citation type="journal article" date="2019" name="Mol. Plant Microbe Interact.">
        <title>Genome sequence resources for four phytopathogenic fungi from the Colletotrichum orbiculare species complex.</title>
        <authorList>
            <person name="Gan P."/>
            <person name="Tsushima A."/>
            <person name="Narusaka M."/>
            <person name="Narusaka Y."/>
            <person name="Takano Y."/>
            <person name="Kubo Y."/>
            <person name="Shirasu K."/>
        </authorList>
    </citation>
    <scope>GENOME REANNOTATION</scope>
    <source>
        <strain evidence="17">104-T / ATCC 96160 / CBS 514.97 / LARS 414 / MAFF 240422</strain>
    </source>
</reference>
<dbReference type="InterPro" id="IPR001117">
    <property type="entry name" value="Cu-oxidase_2nd"/>
</dbReference>
<organism evidence="16 17">
    <name type="scientific">Colletotrichum orbiculare (strain 104-T / ATCC 96160 / CBS 514.97 / LARS 414 / MAFF 240422)</name>
    <name type="common">Cucumber anthracnose fungus</name>
    <name type="synonym">Colletotrichum lagenarium</name>
    <dbReference type="NCBI Taxonomy" id="1213857"/>
    <lineage>
        <taxon>Eukaryota</taxon>
        <taxon>Fungi</taxon>
        <taxon>Dikarya</taxon>
        <taxon>Ascomycota</taxon>
        <taxon>Pezizomycotina</taxon>
        <taxon>Sordariomycetes</taxon>
        <taxon>Hypocreomycetidae</taxon>
        <taxon>Glomerellales</taxon>
        <taxon>Glomerellaceae</taxon>
        <taxon>Colletotrichum</taxon>
        <taxon>Colletotrichum orbiculare species complex</taxon>
    </lineage>
</organism>
<dbReference type="InterPro" id="IPR011707">
    <property type="entry name" value="Cu-oxidase-like_N"/>
</dbReference>
<sequence>MLRPSAAKRKIRFACAGPRHGRSRPLYCPRPYSEEILLEQHQSLAFDYLYSLICPFIMRSSLSKGVAFLLYGLAAAAPSPSSNEVSKRQDEQPPADSGSPETGSKLCNTPSNRACWSEGFNINTAYEEKIPDTGVTRQYELVLNEYTSYTGADGMAKNSAMLINGGFPGTSIVADWGDKVEVRVVNNLRTNGTSIHWHGVRMLNNNVNDGVNGITECPIPPGGSKTYTWRAEQYGSSWYHSHFSDQYANGIVGAIQINGPTSANYDVDLGAYTLTDWYYKGADEIRSSFNAPAAVPASDNVLFNGTNVNKNGGGAYSRVTLQKGKTHKLSLINMSVDNTFSVALAGHKLTVVNNDFVPVKPFETDSLYLSVGQRYEVLIKADQDAKPYWFNVSFPSNRLCGTSNMNKPAAIFQYEGGSTTALPKDAGKALEDAQCQDKTDFEPIYGIDVNSTAFEKTADNSLDVTVDTSRTTNTQRVYWKVNGQNMDIDWDRPTLSYVAEGNTSYPKQYNVFTIPDENQWAFWVVENLFPAPHPMHLHGHDFYILGHSEPASSGRGDGVRFNPQTDTAKLNFKNPTRRDVTQLPGRGWLVVAFKTDNPGAWLFHCHIAWHVSQGLSVQFLERQNDIAKSFKISDIDSICNEWDDYSANAPYQQTDSGL</sequence>
<dbReference type="PROSITE" id="PS00080">
    <property type="entry name" value="MULTICOPPER_OXIDASE2"/>
    <property type="match status" value="1"/>
</dbReference>
<dbReference type="CDD" id="cd13901">
    <property type="entry name" value="CuRO_3_MaLCC_like"/>
    <property type="match status" value="1"/>
</dbReference>
<feature type="region of interest" description="Disordered" evidence="12">
    <location>
        <begin position="78"/>
        <end position="106"/>
    </location>
</feature>
<evidence type="ECO:0000259" key="14">
    <source>
        <dbReference type="Pfam" id="PF07731"/>
    </source>
</evidence>
<proteinExistence type="inferred from homology"/>
<dbReference type="InterPro" id="IPR008972">
    <property type="entry name" value="Cupredoxin"/>
</dbReference>
<dbReference type="InterPro" id="IPR011706">
    <property type="entry name" value="Cu-oxidase_C"/>
</dbReference>
<name>A0A484FPV3_COLOR</name>
<feature type="domain" description="Plastocyanin-like" evidence="14">
    <location>
        <begin position="490"/>
        <end position="624"/>
    </location>
</feature>
<dbReference type="Pfam" id="PF07732">
    <property type="entry name" value="Cu-oxidase_3"/>
    <property type="match status" value="1"/>
</dbReference>
<dbReference type="EMBL" id="AMCV02000018">
    <property type="protein sequence ID" value="TDZ19983.1"/>
    <property type="molecule type" value="Genomic_DNA"/>
</dbReference>